<dbReference type="SMART" id="SM00142">
    <property type="entry name" value="PI3K_C2"/>
    <property type="match status" value="1"/>
</dbReference>
<organism evidence="3">
    <name type="scientific">Petromyzon marinus</name>
    <name type="common">Sea lamprey</name>
    <dbReference type="NCBI Taxonomy" id="7757"/>
    <lineage>
        <taxon>Eukaryota</taxon>
        <taxon>Metazoa</taxon>
        <taxon>Chordata</taxon>
        <taxon>Craniata</taxon>
        <taxon>Vertebrata</taxon>
        <taxon>Cyclostomata</taxon>
        <taxon>Hyperoartia</taxon>
        <taxon>Petromyzontiformes</taxon>
        <taxon>Petromyzontidae</taxon>
        <taxon>Petromyzon</taxon>
    </lineage>
</organism>
<dbReference type="Pfam" id="PF00792">
    <property type="entry name" value="PI3K_C2"/>
    <property type="match status" value="1"/>
</dbReference>
<dbReference type="InterPro" id="IPR002420">
    <property type="entry name" value="PI3K-type_C2_dom"/>
</dbReference>
<accession>S4RK18</accession>
<comment type="similarity">
    <text evidence="1">Belongs to the PI3/PI4-kinase family.</text>
</comment>
<name>S4RK18_PETMA</name>
<dbReference type="SUPFAM" id="SSF49562">
    <property type="entry name" value="C2 domain (Calcium/lipid-binding domain, CaLB)"/>
    <property type="match status" value="1"/>
</dbReference>
<dbReference type="PROSITE" id="PS51547">
    <property type="entry name" value="C2_PI3K"/>
    <property type="match status" value="1"/>
</dbReference>
<dbReference type="OMA" id="HYIRWNE"/>
<sequence length="246" mass="27662">RQGLSMLMDVYHSEVETLLLHEGQHCDTDRVIQAAKALCLALESVETPAVTNAVSSLRHFGTAAPQQEVIASPQPGSERGRLNATAAGSLRAPLEALTASLHQLIELHGAAFRTHAQARRPTRYSYPLTDDQLRFSLYAAHRVPPAWIGSYERYYMVCTLNHGSRPLCRPWKTQKVLLEKSFSHYIRWNEIVKYPLSVASAPREIVLRLQLYGVMALPAGTSQDGYKQQEEVLGWASMPLFNFREY</sequence>
<dbReference type="STRING" id="7757.ENSPMAP00000005551"/>
<dbReference type="AlphaFoldDB" id="S4RK18"/>
<evidence type="ECO:0000259" key="2">
    <source>
        <dbReference type="PROSITE" id="PS51547"/>
    </source>
</evidence>
<dbReference type="Ensembl" id="ENSPMAT00000005572.1">
    <property type="protein sequence ID" value="ENSPMAP00000005551.1"/>
    <property type="gene ID" value="ENSPMAG00000005069.1"/>
</dbReference>
<dbReference type="InterPro" id="IPR035892">
    <property type="entry name" value="C2_domain_sf"/>
</dbReference>
<evidence type="ECO:0000313" key="3">
    <source>
        <dbReference type="Ensembl" id="ENSPMAP00000005551.1"/>
    </source>
</evidence>
<reference evidence="3" key="1">
    <citation type="submission" date="2025-08" db="UniProtKB">
        <authorList>
            <consortium name="Ensembl"/>
        </authorList>
    </citation>
    <scope>IDENTIFICATION</scope>
</reference>
<reference evidence="3" key="2">
    <citation type="submission" date="2025-09" db="UniProtKB">
        <authorList>
            <consortium name="Ensembl"/>
        </authorList>
    </citation>
    <scope>IDENTIFICATION</scope>
</reference>
<proteinExistence type="inferred from homology"/>
<dbReference type="CDD" id="cd04012">
    <property type="entry name" value="C2A_PI3K_class_II"/>
    <property type="match status" value="1"/>
</dbReference>
<dbReference type="HOGENOM" id="CLU_1131291_0_0_1"/>
<feature type="domain" description="C2 PI3K-type" evidence="2">
    <location>
        <begin position="129"/>
        <end position="246"/>
    </location>
</feature>
<dbReference type="Gene3D" id="2.60.40.150">
    <property type="entry name" value="C2 domain"/>
    <property type="match status" value="1"/>
</dbReference>
<evidence type="ECO:0000256" key="1">
    <source>
        <dbReference type="PROSITE-ProRule" id="PRU00880"/>
    </source>
</evidence>
<protein>
    <recommendedName>
        <fullName evidence="2">C2 PI3K-type domain-containing protein</fullName>
    </recommendedName>
</protein>
<dbReference type="GeneTree" id="ENSGT00940000157813"/>